<feature type="domain" description="Nitroreductase" evidence="4">
    <location>
        <begin position="8"/>
        <end position="148"/>
    </location>
</feature>
<dbReference type="InterPro" id="IPR000415">
    <property type="entry name" value="Nitroreductase-like"/>
</dbReference>
<evidence type="ECO:0000259" key="4">
    <source>
        <dbReference type="Pfam" id="PF00881"/>
    </source>
</evidence>
<dbReference type="Gene3D" id="3.40.109.10">
    <property type="entry name" value="NADH Oxidase"/>
    <property type="match status" value="1"/>
</dbReference>
<dbReference type="Proteomes" id="UP000050501">
    <property type="component" value="Unassembled WGS sequence"/>
</dbReference>
<dbReference type="GO" id="GO:0016491">
    <property type="term" value="F:oxidoreductase activity"/>
    <property type="evidence" value="ECO:0007669"/>
    <property type="project" value="UniProtKB-KW"/>
</dbReference>
<keyword evidence="2" id="KW-0288">FMN</keyword>
<evidence type="ECO:0000256" key="2">
    <source>
        <dbReference type="ARBA" id="ARBA00022643"/>
    </source>
</evidence>
<accession>A0A0P6Y1Y1</accession>
<reference evidence="5 6" key="1">
    <citation type="submission" date="2015-07" db="EMBL/GenBank/DDBJ databases">
        <title>Genome sequence of Levilinea saccharolytica DSM 16555.</title>
        <authorList>
            <person name="Hemp J."/>
            <person name="Ward L.M."/>
            <person name="Pace L.A."/>
            <person name="Fischer W.W."/>
        </authorList>
    </citation>
    <scope>NUCLEOTIDE SEQUENCE [LARGE SCALE GENOMIC DNA]</scope>
    <source>
        <strain evidence="5 6">KIBI-1</strain>
    </source>
</reference>
<comment type="caution">
    <text evidence="5">The sequence shown here is derived from an EMBL/GenBank/DDBJ whole genome shotgun (WGS) entry which is preliminary data.</text>
</comment>
<dbReference type="OrthoDB" id="9812105at2"/>
<dbReference type="InterPro" id="IPR050627">
    <property type="entry name" value="Nitroreductase/BluB"/>
</dbReference>
<dbReference type="PANTHER" id="PTHR23026:SF90">
    <property type="entry name" value="IODOTYROSINE DEIODINASE 1"/>
    <property type="match status" value="1"/>
</dbReference>
<protein>
    <submittedName>
        <fullName evidence="5">NADH dehydrogenase</fullName>
    </submittedName>
</protein>
<evidence type="ECO:0000256" key="3">
    <source>
        <dbReference type="ARBA" id="ARBA00023002"/>
    </source>
</evidence>
<dbReference type="STRING" id="229921.ADN01_03265"/>
<proteinExistence type="predicted"/>
<keyword evidence="3" id="KW-0560">Oxidoreductase</keyword>
<dbReference type="CDD" id="cd02150">
    <property type="entry name" value="nitroreductase"/>
    <property type="match status" value="1"/>
</dbReference>
<keyword evidence="1" id="KW-0285">Flavoprotein</keyword>
<keyword evidence="6" id="KW-1185">Reference proteome</keyword>
<dbReference type="InterPro" id="IPR029479">
    <property type="entry name" value="Nitroreductase"/>
</dbReference>
<dbReference type="PATRIC" id="fig|229921.5.peg.3033"/>
<dbReference type="EMBL" id="LGCM01000014">
    <property type="protein sequence ID" value="KPL89907.1"/>
    <property type="molecule type" value="Genomic_DNA"/>
</dbReference>
<evidence type="ECO:0000256" key="1">
    <source>
        <dbReference type="ARBA" id="ARBA00022630"/>
    </source>
</evidence>
<organism evidence="5 6">
    <name type="scientific">Levilinea saccharolytica</name>
    <dbReference type="NCBI Taxonomy" id="229921"/>
    <lineage>
        <taxon>Bacteria</taxon>
        <taxon>Bacillati</taxon>
        <taxon>Chloroflexota</taxon>
        <taxon>Anaerolineae</taxon>
        <taxon>Anaerolineales</taxon>
        <taxon>Anaerolineaceae</taxon>
        <taxon>Levilinea</taxon>
    </lineage>
</organism>
<sequence length="169" mass="19098">MELIEGLMTRRSIRHFTPDAVPEEFVETVLRAAMQAPSAANAQPWHYVVINDRLMLEKVTEFHPAAESLHEAPMAILICGDSQLEKRPDRWMQDCSAATQNMLLAAHGLGLGAVWLGIHPDPIRIDNMRLLLGLPSHVHPLSLVAIGYPGRVLGRVDRFRPERIHHNRW</sequence>
<dbReference type="SUPFAM" id="SSF55469">
    <property type="entry name" value="FMN-dependent nitroreductase-like"/>
    <property type="match status" value="1"/>
</dbReference>
<evidence type="ECO:0000313" key="5">
    <source>
        <dbReference type="EMBL" id="KPL89907.1"/>
    </source>
</evidence>
<dbReference type="PANTHER" id="PTHR23026">
    <property type="entry name" value="NADPH NITROREDUCTASE"/>
    <property type="match status" value="1"/>
</dbReference>
<dbReference type="Pfam" id="PF00881">
    <property type="entry name" value="Nitroreductase"/>
    <property type="match status" value="1"/>
</dbReference>
<gene>
    <name evidence="5" type="ORF">ADN01_03265</name>
</gene>
<dbReference type="RefSeq" id="WP_062416923.1">
    <property type="nucleotide sequence ID" value="NZ_DF967974.1"/>
</dbReference>
<dbReference type="AlphaFoldDB" id="A0A0P6Y1Y1"/>
<name>A0A0P6Y1Y1_9CHLR</name>
<evidence type="ECO:0000313" key="6">
    <source>
        <dbReference type="Proteomes" id="UP000050501"/>
    </source>
</evidence>